<dbReference type="Proteomes" id="UP001060215">
    <property type="component" value="Chromosome 2"/>
</dbReference>
<proteinExistence type="predicted"/>
<name>A0ACC0I2I8_9ERIC</name>
<accession>A0ACC0I2I8</accession>
<evidence type="ECO:0000313" key="2">
    <source>
        <dbReference type="Proteomes" id="UP001060215"/>
    </source>
</evidence>
<gene>
    <name evidence="1" type="ORF">LOK49_LG04G01725</name>
</gene>
<organism evidence="1 2">
    <name type="scientific">Camellia lanceoleosa</name>
    <dbReference type="NCBI Taxonomy" id="1840588"/>
    <lineage>
        <taxon>Eukaryota</taxon>
        <taxon>Viridiplantae</taxon>
        <taxon>Streptophyta</taxon>
        <taxon>Embryophyta</taxon>
        <taxon>Tracheophyta</taxon>
        <taxon>Spermatophyta</taxon>
        <taxon>Magnoliopsida</taxon>
        <taxon>eudicotyledons</taxon>
        <taxon>Gunneridae</taxon>
        <taxon>Pentapetalae</taxon>
        <taxon>asterids</taxon>
        <taxon>Ericales</taxon>
        <taxon>Theaceae</taxon>
        <taxon>Camellia</taxon>
    </lineage>
</organism>
<dbReference type="EMBL" id="CM045759">
    <property type="protein sequence ID" value="KAI8019044.1"/>
    <property type="molecule type" value="Genomic_DNA"/>
</dbReference>
<reference evidence="1 2" key="1">
    <citation type="journal article" date="2022" name="Plant J.">
        <title>Chromosome-level genome of Camellia lanceoleosa provides a valuable resource for understanding genome evolution and self-incompatibility.</title>
        <authorList>
            <person name="Gong W."/>
            <person name="Xiao S."/>
            <person name="Wang L."/>
            <person name="Liao Z."/>
            <person name="Chang Y."/>
            <person name="Mo W."/>
            <person name="Hu G."/>
            <person name="Li W."/>
            <person name="Zhao G."/>
            <person name="Zhu H."/>
            <person name="Hu X."/>
            <person name="Ji K."/>
            <person name="Xiang X."/>
            <person name="Song Q."/>
            <person name="Yuan D."/>
            <person name="Jin S."/>
            <person name="Zhang L."/>
        </authorList>
    </citation>
    <scope>NUCLEOTIDE SEQUENCE [LARGE SCALE GENOMIC DNA]</scope>
    <source>
        <strain evidence="1">SQ_2022a</strain>
    </source>
</reference>
<keyword evidence="2" id="KW-1185">Reference proteome</keyword>
<evidence type="ECO:0000313" key="1">
    <source>
        <dbReference type="EMBL" id="KAI8019044.1"/>
    </source>
</evidence>
<sequence length="72" mass="8581">MGCKRWRLNSPIKWVPTFKDFRRTCGRKLLINNLRIIIHDAFGTYVMLFIIHHCYYTASAIQFSVFWIVLCG</sequence>
<protein>
    <submittedName>
        <fullName evidence="1">Uncharacterized protein</fullName>
    </submittedName>
</protein>
<comment type="caution">
    <text evidence="1">The sequence shown here is derived from an EMBL/GenBank/DDBJ whole genome shotgun (WGS) entry which is preliminary data.</text>
</comment>